<evidence type="ECO:0008006" key="4">
    <source>
        <dbReference type="Google" id="ProtNLM"/>
    </source>
</evidence>
<dbReference type="Gene3D" id="2.160.10.10">
    <property type="entry name" value="Hexapeptide repeat proteins"/>
    <property type="match status" value="1"/>
</dbReference>
<dbReference type="InterPro" id="IPR001451">
    <property type="entry name" value="Hexapep"/>
</dbReference>
<reference evidence="2 3" key="1">
    <citation type="submission" date="2020-08" db="EMBL/GenBank/DDBJ databases">
        <title>Sequencing the genomes of 1000 actinobacteria strains.</title>
        <authorList>
            <person name="Klenk H.-P."/>
        </authorList>
    </citation>
    <scope>NUCLEOTIDE SEQUENCE [LARGE SCALE GENOMIC DNA]</scope>
    <source>
        <strain evidence="2 3">DSM 43023</strain>
    </source>
</reference>
<dbReference type="PANTHER" id="PTHR43300:SF11">
    <property type="entry name" value="ACETYLTRANSFERASE RV3034C-RELATED"/>
    <property type="match status" value="1"/>
</dbReference>
<name>A0A7W7S3M2_9ACTN</name>
<dbReference type="InterPro" id="IPR011004">
    <property type="entry name" value="Trimer_LpxA-like_sf"/>
</dbReference>
<accession>A0A7W7S3M2</accession>
<comment type="caution">
    <text evidence="2">The sequence shown here is derived from an EMBL/GenBank/DDBJ whole genome shotgun (WGS) entry which is preliminary data.</text>
</comment>
<protein>
    <recommendedName>
        <fullName evidence="4">Acetyltransferase</fullName>
    </recommendedName>
</protein>
<organism evidence="2 3">
    <name type="scientific">Streptosporangium album</name>
    <dbReference type="NCBI Taxonomy" id="47479"/>
    <lineage>
        <taxon>Bacteria</taxon>
        <taxon>Bacillati</taxon>
        <taxon>Actinomycetota</taxon>
        <taxon>Actinomycetes</taxon>
        <taxon>Streptosporangiales</taxon>
        <taxon>Streptosporangiaceae</taxon>
        <taxon>Streptosporangium</taxon>
    </lineage>
</organism>
<evidence type="ECO:0000313" key="3">
    <source>
        <dbReference type="Proteomes" id="UP000534286"/>
    </source>
</evidence>
<evidence type="ECO:0000256" key="1">
    <source>
        <dbReference type="SAM" id="MobiDB-lite"/>
    </source>
</evidence>
<dbReference type="Pfam" id="PF00132">
    <property type="entry name" value="Hexapep"/>
    <property type="match status" value="1"/>
</dbReference>
<proteinExistence type="predicted"/>
<sequence length="215" mass="23271">MPGPHVSAGAEQYVPADPTVVGNDVWFGYRAMVMPGVRIGDGAITASGSVVVDDIPDYGIVGGNPARLIRRRYSDEDIIRLLALAWWDWPLQHITEHIRTIMSGSVDWCQLVDGQPMRRRPAAGQRAISMVAVATRKKAPAIAADVDAWSNRDSRRTPRARQVIAARAGRRTPCRRSSTAQAGALSTIIAARGSARSVAPAGSRCAARARRTPRR</sequence>
<dbReference type="PANTHER" id="PTHR43300">
    <property type="entry name" value="ACETYLTRANSFERASE"/>
    <property type="match status" value="1"/>
</dbReference>
<gene>
    <name evidence="2" type="ORF">FHR32_007715</name>
</gene>
<evidence type="ECO:0000313" key="2">
    <source>
        <dbReference type="EMBL" id="MBB4943315.1"/>
    </source>
</evidence>
<dbReference type="SUPFAM" id="SSF51161">
    <property type="entry name" value="Trimeric LpxA-like enzymes"/>
    <property type="match status" value="1"/>
</dbReference>
<dbReference type="InterPro" id="IPR050179">
    <property type="entry name" value="Trans_hexapeptide_repeat"/>
</dbReference>
<feature type="region of interest" description="Disordered" evidence="1">
    <location>
        <begin position="194"/>
        <end position="215"/>
    </location>
</feature>
<dbReference type="CDD" id="cd03349">
    <property type="entry name" value="LbH_XAT"/>
    <property type="match status" value="1"/>
</dbReference>
<dbReference type="EMBL" id="JACHJU010000005">
    <property type="protein sequence ID" value="MBB4943315.1"/>
    <property type="molecule type" value="Genomic_DNA"/>
</dbReference>
<dbReference type="Proteomes" id="UP000534286">
    <property type="component" value="Unassembled WGS sequence"/>
</dbReference>
<dbReference type="AlphaFoldDB" id="A0A7W7S3M2"/>
<keyword evidence="3" id="KW-1185">Reference proteome</keyword>